<keyword evidence="3" id="KW-0732">Signal</keyword>
<evidence type="ECO:0000256" key="4">
    <source>
        <dbReference type="SAM" id="Coils"/>
    </source>
</evidence>
<dbReference type="Proteomes" id="UP001595821">
    <property type="component" value="Unassembled WGS sequence"/>
</dbReference>
<accession>A0ABD5NWF9</accession>
<dbReference type="EMBL" id="JBHSDJ010000011">
    <property type="protein sequence ID" value="MFC4246095.1"/>
    <property type="molecule type" value="Genomic_DNA"/>
</dbReference>
<dbReference type="GO" id="GO:0042597">
    <property type="term" value="C:periplasmic space"/>
    <property type="evidence" value="ECO:0007669"/>
    <property type="project" value="UniProtKB-ARBA"/>
</dbReference>
<dbReference type="Gene3D" id="3.40.190.10">
    <property type="entry name" value="Periplasmic binding protein-like II"/>
    <property type="match status" value="1"/>
</dbReference>
<comment type="similarity">
    <text evidence="1">Belongs to the bacterial solute-binding protein 5 family.</text>
</comment>
<dbReference type="Gene3D" id="3.90.76.10">
    <property type="entry name" value="Dipeptide-binding Protein, Domain 1"/>
    <property type="match status" value="1"/>
</dbReference>
<name>A0ABD5NWF9_9EURY</name>
<evidence type="ECO:0000313" key="7">
    <source>
        <dbReference type="Proteomes" id="UP001595821"/>
    </source>
</evidence>
<evidence type="ECO:0000256" key="1">
    <source>
        <dbReference type="ARBA" id="ARBA00005695"/>
    </source>
</evidence>
<dbReference type="InterPro" id="IPR000914">
    <property type="entry name" value="SBP_5_dom"/>
</dbReference>
<evidence type="ECO:0000256" key="3">
    <source>
        <dbReference type="ARBA" id="ARBA00022729"/>
    </source>
</evidence>
<reference evidence="6 7" key="1">
    <citation type="journal article" date="2014" name="Int. J. Syst. Evol. Microbiol.">
        <title>Complete genome sequence of Corynebacterium casei LMG S-19264T (=DSM 44701T), isolated from a smear-ripened cheese.</title>
        <authorList>
            <consortium name="US DOE Joint Genome Institute (JGI-PGF)"/>
            <person name="Walter F."/>
            <person name="Albersmeier A."/>
            <person name="Kalinowski J."/>
            <person name="Ruckert C."/>
        </authorList>
    </citation>
    <scope>NUCLEOTIDE SEQUENCE [LARGE SCALE GENOMIC DNA]</scope>
    <source>
        <strain evidence="6 7">IBRC-M 10912</strain>
    </source>
</reference>
<dbReference type="PANTHER" id="PTHR30290">
    <property type="entry name" value="PERIPLASMIC BINDING COMPONENT OF ABC TRANSPORTER"/>
    <property type="match status" value="1"/>
</dbReference>
<evidence type="ECO:0000256" key="2">
    <source>
        <dbReference type="ARBA" id="ARBA00022448"/>
    </source>
</evidence>
<gene>
    <name evidence="6" type="ORF">ACFOZ7_03670</name>
</gene>
<dbReference type="AlphaFoldDB" id="A0ABD5NWF9"/>
<dbReference type="PIRSF" id="PIRSF002741">
    <property type="entry name" value="MppA"/>
    <property type="match status" value="1"/>
</dbReference>
<dbReference type="InterPro" id="IPR039424">
    <property type="entry name" value="SBP_5"/>
</dbReference>
<dbReference type="InterPro" id="IPR030678">
    <property type="entry name" value="Peptide/Ni-bd"/>
</dbReference>
<dbReference type="Gene3D" id="3.10.105.10">
    <property type="entry name" value="Dipeptide-binding Protein, Domain 3"/>
    <property type="match status" value="1"/>
</dbReference>
<dbReference type="RefSeq" id="WP_246974076.1">
    <property type="nucleotide sequence ID" value="NZ_CP095397.1"/>
</dbReference>
<proteinExistence type="inferred from homology"/>
<feature type="domain" description="Solute-binding protein family 5" evidence="5">
    <location>
        <begin position="86"/>
        <end position="457"/>
    </location>
</feature>
<dbReference type="PANTHER" id="PTHR30290:SF9">
    <property type="entry name" value="OLIGOPEPTIDE-BINDING PROTEIN APPA"/>
    <property type="match status" value="1"/>
</dbReference>
<sequence>MSQEPTVDRRSVLKAAGGAAATMAVAGCLGGDDSDDGGSSDGLLVYGRGADSATLDPQATSSGEDAKVINQVYDRLVHFEAGESTLVAGLAEDYGLEETTTTLTLREGVTFSNGDELTAEDFIATYRRFVDEEYDYFIGTGDEEEDGATQSFYGPYLFGPVESVEATGDYELEIELGKRYAPFLRSLAVFAMAVLPKSEIENDHDFGTDPIGTGPFTFDTWETGNQRIRLSPNEEYWGETPTVDELVFEAIGENSSRAQALGNGEVDIIDGVGAAQSDVIEGYDNAALERTPGMTIGYMAFNMDRVEEFRDRRVRQAISHAIDTQAIVENIYRGLAIQSSQPLPPTVMGHNEDLDPYEYDTDRAQELLDEADLGDGFSFELATMTNPRPYFASPVQTAETVRSNLADVGIDVEINEQSTWDAYLDYTAEGRHDACFLGWISDNADPDNFYSPLLHPGVAVEDVPDGQDWVSFDAEGYNDGSRSAWANTEFMELVTDAQQTYDEAEREEMYLEAADIVHEEAPWVFMTHTEELRGVHERVDGYVIEAIGGPFLNLVELGE</sequence>
<keyword evidence="2" id="KW-0813">Transport</keyword>
<organism evidence="6 7">
    <name type="scientific">Natribaculum luteum</name>
    <dbReference type="NCBI Taxonomy" id="1586232"/>
    <lineage>
        <taxon>Archaea</taxon>
        <taxon>Methanobacteriati</taxon>
        <taxon>Methanobacteriota</taxon>
        <taxon>Stenosarchaea group</taxon>
        <taxon>Halobacteria</taxon>
        <taxon>Halobacteriales</taxon>
        <taxon>Natrialbaceae</taxon>
        <taxon>Natribaculum</taxon>
    </lineage>
</organism>
<dbReference type="PROSITE" id="PS51318">
    <property type="entry name" value="TAT"/>
    <property type="match status" value="1"/>
</dbReference>
<evidence type="ECO:0000313" key="6">
    <source>
        <dbReference type="EMBL" id="MFC4246095.1"/>
    </source>
</evidence>
<protein>
    <submittedName>
        <fullName evidence="6">ABC transporter substrate-binding protein</fullName>
    </submittedName>
</protein>
<evidence type="ECO:0000259" key="5">
    <source>
        <dbReference type="Pfam" id="PF00496"/>
    </source>
</evidence>
<dbReference type="SUPFAM" id="SSF53850">
    <property type="entry name" value="Periplasmic binding protein-like II"/>
    <property type="match status" value="1"/>
</dbReference>
<dbReference type="Pfam" id="PF00496">
    <property type="entry name" value="SBP_bac_5"/>
    <property type="match status" value="1"/>
</dbReference>
<comment type="caution">
    <text evidence="6">The sequence shown here is derived from an EMBL/GenBank/DDBJ whole genome shotgun (WGS) entry which is preliminary data.</text>
</comment>
<dbReference type="CDD" id="cd08493">
    <property type="entry name" value="PBP2_DppA_like"/>
    <property type="match status" value="1"/>
</dbReference>
<keyword evidence="4" id="KW-0175">Coiled coil</keyword>
<dbReference type="InterPro" id="IPR006311">
    <property type="entry name" value="TAT_signal"/>
</dbReference>
<dbReference type="GeneID" id="71853666"/>
<feature type="coiled-coil region" evidence="4">
    <location>
        <begin position="487"/>
        <end position="514"/>
    </location>
</feature>